<dbReference type="AlphaFoldDB" id="A0AAV5W604"/>
<dbReference type="Proteomes" id="UP001432322">
    <property type="component" value="Unassembled WGS sequence"/>
</dbReference>
<accession>A0AAV5W604</accession>
<name>A0AAV5W604_9BILA</name>
<keyword evidence="1" id="KW-0732">Signal</keyword>
<comment type="caution">
    <text evidence="2">The sequence shown here is derived from an EMBL/GenBank/DDBJ whole genome shotgun (WGS) entry which is preliminary data.</text>
</comment>
<keyword evidence="3" id="KW-1185">Reference proteome</keyword>
<proteinExistence type="predicted"/>
<feature type="signal peptide" evidence="1">
    <location>
        <begin position="1"/>
        <end position="17"/>
    </location>
</feature>
<sequence>MRCCILLFLSLLIVASAFDFENSYHMAAKRGGMGGYAFGSMDKMLPAHFRKFMRNPHKRASGSDDYLYR</sequence>
<evidence type="ECO:0000313" key="3">
    <source>
        <dbReference type="Proteomes" id="UP001432322"/>
    </source>
</evidence>
<gene>
    <name evidence="2" type="ORF">PFISCL1PPCAC_17471</name>
</gene>
<organism evidence="2 3">
    <name type="scientific">Pristionchus fissidentatus</name>
    <dbReference type="NCBI Taxonomy" id="1538716"/>
    <lineage>
        <taxon>Eukaryota</taxon>
        <taxon>Metazoa</taxon>
        <taxon>Ecdysozoa</taxon>
        <taxon>Nematoda</taxon>
        <taxon>Chromadorea</taxon>
        <taxon>Rhabditida</taxon>
        <taxon>Rhabditina</taxon>
        <taxon>Diplogasteromorpha</taxon>
        <taxon>Diplogasteroidea</taxon>
        <taxon>Neodiplogasteridae</taxon>
        <taxon>Pristionchus</taxon>
    </lineage>
</organism>
<feature type="chain" id="PRO_5043741957" evidence="1">
    <location>
        <begin position="18"/>
        <end position="69"/>
    </location>
</feature>
<protein>
    <submittedName>
        <fullName evidence="2">Uncharacterized protein</fullName>
    </submittedName>
</protein>
<dbReference type="EMBL" id="BTSY01000004">
    <property type="protein sequence ID" value="GMT26174.1"/>
    <property type="molecule type" value="Genomic_DNA"/>
</dbReference>
<evidence type="ECO:0000313" key="2">
    <source>
        <dbReference type="EMBL" id="GMT26174.1"/>
    </source>
</evidence>
<evidence type="ECO:0000256" key="1">
    <source>
        <dbReference type="SAM" id="SignalP"/>
    </source>
</evidence>
<reference evidence="2" key="1">
    <citation type="submission" date="2023-10" db="EMBL/GenBank/DDBJ databases">
        <title>Genome assembly of Pristionchus species.</title>
        <authorList>
            <person name="Yoshida K."/>
            <person name="Sommer R.J."/>
        </authorList>
    </citation>
    <scope>NUCLEOTIDE SEQUENCE</scope>
    <source>
        <strain evidence="2">RS5133</strain>
    </source>
</reference>